<name>A0AC35TZR9_9BILA</name>
<reference evidence="2" key="1">
    <citation type="submission" date="2016-11" db="UniProtKB">
        <authorList>
            <consortium name="WormBaseParasite"/>
        </authorList>
    </citation>
    <scope>IDENTIFICATION</scope>
    <source>
        <strain evidence="2">KR3021</strain>
    </source>
</reference>
<organism evidence="1 2">
    <name type="scientific">Rhabditophanes sp. KR3021</name>
    <dbReference type="NCBI Taxonomy" id="114890"/>
    <lineage>
        <taxon>Eukaryota</taxon>
        <taxon>Metazoa</taxon>
        <taxon>Ecdysozoa</taxon>
        <taxon>Nematoda</taxon>
        <taxon>Chromadorea</taxon>
        <taxon>Rhabditida</taxon>
        <taxon>Tylenchina</taxon>
        <taxon>Panagrolaimomorpha</taxon>
        <taxon>Strongyloidoidea</taxon>
        <taxon>Alloionematidae</taxon>
        <taxon>Rhabditophanes</taxon>
    </lineage>
</organism>
<evidence type="ECO:0000313" key="1">
    <source>
        <dbReference type="Proteomes" id="UP000095286"/>
    </source>
</evidence>
<proteinExistence type="predicted"/>
<dbReference type="Proteomes" id="UP000095286">
    <property type="component" value="Unplaced"/>
</dbReference>
<accession>A0AC35TZR9</accession>
<protein>
    <submittedName>
        <fullName evidence="2">Peptidase S1 domain-containing protein</fullName>
    </submittedName>
</protein>
<sequence>LAIDPNSTDPFQGGYPEYGISNSFSKVPAAFIPRVVSFGGDYGNTCTGAIISEWHILTTAHCIFDYYTNDRSCDEKVSLRYNTLSRVYYSGSCLDPSRIAVPRLYHANSCILANDMAIVEVETKFEFNEFVQPLCIISFGYRQIDLETPSGYLRSTSFHLRDTNHANPPGGLFCMQSKMETNGKYTSVCKRDSGGGDFINHPAYHSQYNSRQIYRQIDLETPSGYLRSTSFHLRDTNHVNPPGGLFCMQSKMETNGKYTSVCKRDSGGGDFINHSQYNSRQMQRWQCSLKKSPAHYSTKVNKHTTDICSLSGICPLDFAFPKHYQLMVVIIRKNVKYT</sequence>
<evidence type="ECO:0000313" key="2">
    <source>
        <dbReference type="WBParaSite" id="RSKR_0000585750.1"/>
    </source>
</evidence>
<dbReference type="WBParaSite" id="RSKR_0000585750.1">
    <property type="protein sequence ID" value="RSKR_0000585750.1"/>
    <property type="gene ID" value="RSKR_0000585750"/>
</dbReference>